<feature type="compositionally biased region" description="Polar residues" evidence="1">
    <location>
        <begin position="429"/>
        <end position="438"/>
    </location>
</feature>
<dbReference type="InterPro" id="IPR016186">
    <property type="entry name" value="C-type_lectin-like/link_sf"/>
</dbReference>
<evidence type="ECO:0000256" key="2">
    <source>
        <dbReference type="SAM" id="Phobius"/>
    </source>
</evidence>
<dbReference type="Proteomes" id="UP000683360">
    <property type="component" value="Unassembled WGS sequence"/>
</dbReference>
<keyword evidence="2" id="KW-0472">Membrane</keyword>
<feature type="region of interest" description="Disordered" evidence="1">
    <location>
        <begin position="379"/>
        <end position="399"/>
    </location>
</feature>
<feature type="signal peptide" evidence="3">
    <location>
        <begin position="1"/>
        <end position="19"/>
    </location>
</feature>
<dbReference type="CDD" id="cd00037">
    <property type="entry name" value="CLECT"/>
    <property type="match status" value="1"/>
</dbReference>
<evidence type="ECO:0000313" key="6">
    <source>
        <dbReference type="Proteomes" id="UP000683360"/>
    </source>
</evidence>
<proteinExistence type="predicted"/>
<protein>
    <recommendedName>
        <fullName evidence="4">C-type lectin domain-containing protein</fullName>
    </recommendedName>
</protein>
<feature type="domain" description="C-type lectin" evidence="4">
    <location>
        <begin position="47"/>
        <end position="165"/>
    </location>
</feature>
<feature type="compositionally biased region" description="Low complexity" evidence="1">
    <location>
        <begin position="186"/>
        <end position="351"/>
    </location>
</feature>
<keyword evidence="3" id="KW-0732">Signal</keyword>
<evidence type="ECO:0000313" key="5">
    <source>
        <dbReference type="EMBL" id="CAG2214737.1"/>
    </source>
</evidence>
<dbReference type="SUPFAM" id="SSF56436">
    <property type="entry name" value="C-type lectin-like"/>
    <property type="match status" value="1"/>
</dbReference>
<feature type="compositionally biased region" description="Polar residues" evidence="1">
    <location>
        <begin position="352"/>
        <end position="365"/>
    </location>
</feature>
<feature type="transmembrane region" description="Helical" evidence="2">
    <location>
        <begin position="477"/>
        <end position="498"/>
    </location>
</feature>
<accession>A0A8S3S2H8</accession>
<keyword evidence="6" id="KW-1185">Reference proteome</keyword>
<dbReference type="PROSITE" id="PS50041">
    <property type="entry name" value="C_TYPE_LECTIN_2"/>
    <property type="match status" value="1"/>
</dbReference>
<feature type="chain" id="PRO_5035782164" description="C-type lectin domain-containing protein" evidence="3">
    <location>
        <begin position="20"/>
        <end position="555"/>
    </location>
</feature>
<reference evidence="5" key="1">
    <citation type="submission" date="2021-03" db="EMBL/GenBank/DDBJ databases">
        <authorList>
            <person name="Bekaert M."/>
        </authorList>
    </citation>
    <scope>NUCLEOTIDE SEQUENCE</scope>
</reference>
<dbReference type="Gene3D" id="3.10.100.10">
    <property type="entry name" value="Mannose-Binding Protein A, subunit A"/>
    <property type="match status" value="1"/>
</dbReference>
<dbReference type="InterPro" id="IPR016187">
    <property type="entry name" value="CTDL_fold"/>
</dbReference>
<evidence type="ECO:0000256" key="1">
    <source>
        <dbReference type="SAM" id="MobiDB-lite"/>
    </source>
</evidence>
<keyword evidence="2" id="KW-1133">Transmembrane helix</keyword>
<dbReference type="InterPro" id="IPR050111">
    <property type="entry name" value="C-type_lectin/snaclec_domain"/>
</dbReference>
<sequence>MDGLLTFIIFVTLLSYCEPWFFDGVVDHGNVQRCPQSIPRDNFLYALNDTCIQLIREEHSWNDARRYCRQNHGDLVVIQDMTKQQFIMNALKTSGLDKNGIWIGGTDKEREGHWKWVNGQKMTWGNWASGQGPGHKGFLFSSRTLEDCALIRTHEGYKWHDYACNLPQYHYGSICEYNFIPTTTRPTTQTSTKHAPTTQTSTTPAPTTQTSITHAPTTQTSTTPAPTTQTSTTPAPTTQTSITPAPTTQTSTTSAPTTQTSTTPAPTTRTSTTHAPTTQTSTKPAPTTLTSITPAPPTQTSTTPAPTTQTSKTPALTTQSSTTPAPPTQSSTTPAPTTQSSTTTLPTTQSTKPPAQTTNSVMTSSTASTILSPTYTKVTSAKSTTQFPVSSSTTLEAPNSEKPFRTLLSTKAKSTLSPTPIPTVRPTKAASTSTQKMTETKTRQFIQLTTQLVNNQVGPLRRSDNGQKPANKSSTGYIIGGVCAAVVVAGIIVAVFVIRRRRLSSNDANRTVHGAENPMYSVMYDDASVPPVGADIQINDMYEPTKYFANGESMS</sequence>
<dbReference type="SMART" id="SM00034">
    <property type="entry name" value="CLECT"/>
    <property type="match status" value="1"/>
</dbReference>
<dbReference type="PANTHER" id="PTHR22803">
    <property type="entry name" value="MANNOSE, PHOSPHOLIPASE, LECTIN RECEPTOR RELATED"/>
    <property type="match status" value="1"/>
</dbReference>
<dbReference type="Pfam" id="PF00059">
    <property type="entry name" value="Lectin_C"/>
    <property type="match status" value="1"/>
</dbReference>
<feature type="region of interest" description="Disordered" evidence="1">
    <location>
        <begin position="186"/>
        <end position="365"/>
    </location>
</feature>
<dbReference type="EMBL" id="CAJPWZ010001420">
    <property type="protein sequence ID" value="CAG2214737.1"/>
    <property type="molecule type" value="Genomic_DNA"/>
</dbReference>
<dbReference type="OrthoDB" id="6050186at2759"/>
<gene>
    <name evidence="5" type="ORF">MEDL_28547</name>
</gene>
<evidence type="ECO:0000259" key="4">
    <source>
        <dbReference type="PROSITE" id="PS50041"/>
    </source>
</evidence>
<name>A0A8S3S2H8_MYTED</name>
<comment type="caution">
    <text evidence="5">The sequence shown here is derived from an EMBL/GenBank/DDBJ whole genome shotgun (WGS) entry which is preliminary data.</text>
</comment>
<keyword evidence="2" id="KW-0812">Transmembrane</keyword>
<feature type="compositionally biased region" description="Polar residues" evidence="1">
    <location>
        <begin position="379"/>
        <end position="397"/>
    </location>
</feature>
<evidence type="ECO:0000256" key="3">
    <source>
        <dbReference type="SAM" id="SignalP"/>
    </source>
</evidence>
<organism evidence="5 6">
    <name type="scientific">Mytilus edulis</name>
    <name type="common">Blue mussel</name>
    <dbReference type="NCBI Taxonomy" id="6550"/>
    <lineage>
        <taxon>Eukaryota</taxon>
        <taxon>Metazoa</taxon>
        <taxon>Spiralia</taxon>
        <taxon>Lophotrochozoa</taxon>
        <taxon>Mollusca</taxon>
        <taxon>Bivalvia</taxon>
        <taxon>Autobranchia</taxon>
        <taxon>Pteriomorphia</taxon>
        <taxon>Mytilida</taxon>
        <taxon>Mytiloidea</taxon>
        <taxon>Mytilidae</taxon>
        <taxon>Mytilinae</taxon>
        <taxon>Mytilus</taxon>
    </lineage>
</organism>
<dbReference type="InterPro" id="IPR001304">
    <property type="entry name" value="C-type_lectin-like"/>
</dbReference>
<feature type="region of interest" description="Disordered" evidence="1">
    <location>
        <begin position="413"/>
        <end position="438"/>
    </location>
</feature>
<dbReference type="AlphaFoldDB" id="A0A8S3S2H8"/>